<dbReference type="CDD" id="cd00563">
    <property type="entry name" value="Dtyr_deacylase"/>
    <property type="match status" value="1"/>
</dbReference>
<evidence type="ECO:0000256" key="4">
    <source>
        <dbReference type="ARBA" id="ARBA00048018"/>
    </source>
</evidence>
<evidence type="ECO:0000256" key="2">
    <source>
        <dbReference type="ARBA" id="ARBA00013056"/>
    </source>
</evidence>
<dbReference type="FunFam" id="3.50.80.10:FF:000001">
    <property type="entry name" value="D-aminoacyl-tRNA deacylase"/>
    <property type="match status" value="1"/>
</dbReference>
<dbReference type="EC" id="3.1.1.96" evidence="2 5"/>
<protein>
    <recommendedName>
        <fullName evidence="2 5">D-aminoacyl-tRNA deacylase</fullName>
        <ecNumber evidence="2 5">3.1.1.96</ecNumber>
    </recommendedName>
</protein>
<comment type="catalytic activity">
    <reaction evidence="3">
        <text>glycyl-tRNA(Ala) + H2O = tRNA(Ala) + glycine + H(+)</text>
        <dbReference type="Rhea" id="RHEA:53744"/>
        <dbReference type="Rhea" id="RHEA-COMP:9657"/>
        <dbReference type="Rhea" id="RHEA-COMP:13640"/>
        <dbReference type="ChEBI" id="CHEBI:15377"/>
        <dbReference type="ChEBI" id="CHEBI:15378"/>
        <dbReference type="ChEBI" id="CHEBI:57305"/>
        <dbReference type="ChEBI" id="CHEBI:78442"/>
        <dbReference type="ChEBI" id="CHEBI:78522"/>
        <dbReference type="EC" id="3.1.1.96"/>
    </reaction>
</comment>
<dbReference type="NCBIfam" id="TIGR00256">
    <property type="entry name" value="D-aminoacyl-tRNA deacylase"/>
    <property type="match status" value="1"/>
</dbReference>
<keyword evidence="5" id="KW-0820">tRNA-binding</keyword>
<accession>A0AAE1KML2</accession>
<comment type="caution">
    <text evidence="6">The sequence shown here is derived from an EMBL/GenBank/DDBJ whole genome shotgun (WGS) entry which is preliminary data.</text>
</comment>
<dbReference type="GO" id="GO:0000049">
    <property type="term" value="F:tRNA binding"/>
    <property type="evidence" value="ECO:0007669"/>
    <property type="project" value="UniProtKB-KW"/>
</dbReference>
<dbReference type="PANTHER" id="PTHR10472">
    <property type="entry name" value="D-TYROSYL-TRNA TYR DEACYLASE"/>
    <property type="match status" value="1"/>
</dbReference>
<organism evidence="6 7">
    <name type="scientific">Petrolisthes cinctipes</name>
    <name type="common">Flat porcelain crab</name>
    <dbReference type="NCBI Taxonomy" id="88211"/>
    <lineage>
        <taxon>Eukaryota</taxon>
        <taxon>Metazoa</taxon>
        <taxon>Ecdysozoa</taxon>
        <taxon>Arthropoda</taxon>
        <taxon>Crustacea</taxon>
        <taxon>Multicrustacea</taxon>
        <taxon>Malacostraca</taxon>
        <taxon>Eumalacostraca</taxon>
        <taxon>Eucarida</taxon>
        <taxon>Decapoda</taxon>
        <taxon>Pleocyemata</taxon>
        <taxon>Anomura</taxon>
        <taxon>Galatheoidea</taxon>
        <taxon>Porcellanidae</taxon>
        <taxon>Petrolisthes</taxon>
    </lineage>
</organism>
<comment type="catalytic activity">
    <reaction evidence="4">
        <text>a D-aminoacyl-tRNA + H2O = a tRNA + a D-alpha-amino acid + H(+)</text>
        <dbReference type="Rhea" id="RHEA:13953"/>
        <dbReference type="Rhea" id="RHEA-COMP:10123"/>
        <dbReference type="Rhea" id="RHEA-COMP:10124"/>
        <dbReference type="ChEBI" id="CHEBI:15377"/>
        <dbReference type="ChEBI" id="CHEBI:15378"/>
        <dbReference type="ChEBI" id="CHEBI:59871"/>
        <dbReference type="ChEBI" id="CHEBI:78442"/>
        <dbReference type="ChEBI" id="CHEBI:79333"/>
        <dbReference type="EC" id="3.1.1.96"/>
    </reaction>
</comment>
<evidence type="ECO:0000256" key="5">
    <source>
        <dbReference type="RuleBase" id="RU003470"/>
    </source>
</evidence>
<gene>
    <name evidence="6" type="ORF">Pcinc_015882</name>
</gene>
<dbReference type="SUPFAM" id="SSF69500">
    <property type="entry name" value="DTD-like"/>
    <property type="match status" value="1"/>
</dbReference>
<keyword evidence="5" id="KW-0694">RNA-binding</keyword>
<dbReference type="InterPro" id="IPR003732">
    <property type="entry name" value="Daa-tRNA_deacyls_DTD"/>
</dbReference>
<dbReference type="AlphaFoldDB" id="A0AAE1KML2"/>
<name>A0AAE1KML2_PETCI</name>
<dbReference type="Pfam" id="PF02580">
    <property type="entry name" value="Tyr_Deacylase"/>
    <property type="match status" value="1"/>
</dbReference>
<proteinExistence type="inferred from homology"/>
<reference evidence="6" key="1">
    <citation type="submission" date="2023-10" db="EMBL/GenBank/DDBJ databases">
        <title>Genome assemblies of two species of porcelain crab, Petrolisthes cinctipes and Petrolisthes manimaculis (Anomura: Porcellanidae).</title>
        <authorList>
            <person name="Angst P."/>
        </authorList>
    </citation>
    <scope>NUCLEOTIDE SEQUENCE</scope>
    <source>
        <strain evidence="6">PB745_01</strain>
        <tissue evidence="6">Gill</tissue>
    </source>
</reference>
<evidence type="ECO:0000256" key="3">
    <source>
        <dbReference type="ARBA" id="ARBA00047676"/>
    </source>
</evidence>
<evidence type="ECO:0000313" key="6">
    <source>
        <dbReference type="EMBL" id="KAK3879546.1"/>
    </source>
</evidence>
<evidence type="ECO:0000256" key="1">
    <source>
        <dbReference type="ARBA" id="ARBA00009673"/>
    </source>
</evidence>
<dbReference type="PANTHER" id="PTHR10472:SF5">
    <property type="entry name" value="D-AMINOACYL-TRNA DEACYLASE 1"/>
    <property type="match status" value="1"/>
</dbReference>
<dbReference type="EMBL" id="JAWQEG010001430">
    <property type="protein sequence ID" value="KAK3879546.1"/>
    <property type="molecule type" value="Genomic_DNA"/>
</dbReference>
<sequence>MRAILQRVHQASVTVGDEVISSIGRGLCVLIGIHKNDSQPDIDYIVRKILNTRLFEDASGKRWQLGVKDAGLEILNVSQFTLYCELKGNKPDYRHAMGGEAAQQFYQTFLTQLRNQYNGDMIKDGRFGAMMQVNIQNDGPVTITIESPKKMDKTVDSEEV</sequence>
<comment type="similarity">
    <text evidence="1 5">Belongs to the DTD family.</text>
</comment>
<keyword evidence="5" id="KW-0378">Hydrolase</keyword>
<evidence type="ECO:0000313" key="7">
    <source>
        <dbReference type="Proteomes" id="UP001286313"/>
    </source>
</evidence>
<dbReference type="GO" id="GO:0051500">
    <property type="term" value="F:D-tyrosyl-tRNA(Tyr) deacylase activity"/>
    <property type="evidence" value="ECO:0007669"/>
    <property type="project" value="TreeGrafter"/>
</dbReference>
<dbReference type="InterPro" id="IPR023509">
    <property type="entry name" value="DTD-like_sf"/>
</dbReference>
<keyword evidence="7" id="KW-1185">Reference proteome</keyword>
<keyword evidence="5" id="KW-0963">Cytoplasm</keyword>
<dbReference type="HAMAP" id="MF_00518">
    <property type="entry name" value="Deacylase_Dtd"/>
    <property type="match status" value="1"/>
</dbReference>
<dbReference type="Proteomes" id="UP001286313">
    <property type="component" value="Unassembled WGS sequence"/>
</dbReference>
<comment type="subcellular location">
    <subcellularLocation>
        <location evidence="5">Cytoplasm</location>
    </subcellularLocation>
</comment>
<dbReference type="Gene3D" id="3.50.80.10">
    <property type="entry name" value="D-tyrosyl-tRNA(Tyr) deacylase"/>
    <property type="match status" value="1"/>
</dbReference>
<dbReference type="GO" id="GO:0005737">
    <property type="term" value="C:cytoplasm"/>
    <property type="evidence" value="ECO:0007669"/>
    <property type="project" value="UniProtKB-SubCell"/>
</dbReference>